<keyword evidence="2" id="KW-1185">Reference proteome</keyword>
<organism evidence="1 2">
    <name type="scientific">Pleurodeles waltl</name>
    <name type="common">Iberian ribbed newt</name>
    <dbReference type="NCBI Taxonomy" id="8319"/>
    <lineage>
        <taxon>Eukaryota</taxon>
        <taxon>Metazoa</taxon>
        <taxon>Chordata</taxon>
        <taxon>Craniata</taxon>
        <taxon>Vertebrata</taxon>
        <taxon>Euteleostomi</taxon>
        <taxon>Amphibia</taxon>
        <taxon>Batrachia</taxon>
        <taxon>Caudata</taxon>
        <taxon>Salamandroidea</taxon>
        <taxon>Salamandridae</taxon>
        <taxon>Pleurodelinae</taxon>
        <taxon>Pleurodeles</taxon>
    </lineage>
</organism>
<evidence type="ECO:0000313" key="1">
    <source>
        <dbReference type="EMBL" id="KAJ1081326.1"/>
    </source>
</evidence>
<gene>
    <name evidence="1" type="ORF">NDU88_001508</name>
</gene>
<evidence type="ECO:0000313" key="2">
    <source>
        <dbReference type="Proteomes" id="UP001066276"/>
    </source>
</evidence>
<proteinExistence type="predicted"/>
<protein>
    <submittedName>
        <fullName evidence="1">Uncharacterized protein</fullName>
    </submittedName>
</protein>
<dbReference type="Proteomes" id="UP001066276">
    <property type="component" value="Chromosome 12"/>
</dbReference>
<comment type="caution">
    <text evidence="1">The sequence shown here is derived from an EMBL/GenBank/DDBJ whole genome shotgun (WGS) entry which is preliminary data.</text>
</comment>
<accession>A0AAV7KPS0</accession>
<reference evidence="1" key="1">
    <citation type="journal article" date="2022" name="bioRxiv">
        <title>Sequencing and chromosome-scale assembly of the giantPleurodeles waltlgenome.</title>
        <authorList>
            <person name="Brown T."/>
            <person name="Elewa A."/>
            <person name="Iarovenko S."/>
            <person name="Subramanian E."/>
            <person name="Araus A.J."/>
            <person name="Petzold A."/>
            <person name="Susuki M."/>
            <person name="Suzuki K.-i.T."/>
            <person name="Hayashi T."/>
            <person name="Toyoda A."/>
            <person name="Oliveira C."/>
            <person name="Osipova E."/>
            <person name="Leigh N.D."/>
            <person name="Simon A."/>
            <person name="Yun M.H."/>
        </authorList>
    </citation>
    <scope>NUCLEOTIDE SEQUENCE</scope>
    <source>
        <strain evidence="1">20211129_DDA</strain>
        <tissue evidence="1">Liver</tissue>
    </source>
</reference>
<sequence length="130" mass="14240">MAPDWRCTRRGHPLNPVQSRCGGLEGAGTAAFCGLGSPEDRPSRHRERKWWQGRMAPRLECCCSGDILRTRSWSGAVGQGAQGLPRHATRVWLYGLESGDRAWSRHPANLLQDDGLTCGPGARPAWPGSH</sequence>
<name>A0AAV7KPS0_PLEWA</name>
<dbReference type="EMBL" id="JANPWB010000016">
    <property type="protein sequence ID" value="KAJ1081326.1"/>
    <property type="molecule type" value="Genomic_DNA"/>
</dbReference>
<dbReference type="AlphaFoldDB" id="A0AAV7KPS0"/>